<dbReference type="Proteomes" id="UP000604046">
    <property type="component" value="Unassembled WGS sequence"/>
</dbReference>
<protein>
    <submittedName>
        <fullName evidence="1">PpiA protein</fullName>
    </submittedName>
</protein>
<name>A0A812HBJ5_9DINO</name>
<gene>
    <name evidence="1" type="primary">ppiA</name>
    <name evidence="1" type="ORF">SNAT2548_LOCUS1216</name>
</gene>
<evidence type="ECO:0000313" key="2">
    <source>
        <dbReference type="Proteomes" id="UP000604046"/>
    </source>
</evidence>
<dbReference type="AlphaFoldDB" id="A0A812HBJ5"/>
<dbReference type="OrthoDB" id="423175at2759"/>
<organism evidence="1 2">
    <name type="scientific">Symbiodinium natans</name>
    <dbReference type="NCBI Taxonomy" id="878477"/>
    <lineage>
        <taxon>Eukaryota</taxon>
        <taxon>Sar</taxon>
        <taxon>Alveolata</taxon>
        <taxon>Dinophyceae</taxon>
        <taxon>Suessiales</taxon>
        <taxon>Symbiodiniaceae</taxon>
        <taxon>Symbiodinium</taxon>
    </lineage>
</organism>
<evidence type="ECO:0000313" key="1">
    <source>
        <dbReference type="EMBL" id="CAE6941360.1"/>
    </source>
</evidence>
<accession>A0A812HBJ5</accession>
<dbReference type="EMBL" id="CAJNDS010000065">
    <property type="protein sequence ID" value="CAE6941360.1"/>
    <property type="molecule type" value="Genomic_DNA"/>
</dbReference>
<proteinExistence type="predicted"/>
<keyword evidence="2" id="KW-1185">Reference proteome</keyword>
<reference evidence="1" key="1">
    <citation type="submission" date="2021-02" db="EMBL/GenBank/DDBJ databases">
        <authorList>
            <person name="Dougan E. K."/>
            <person name="Rhodes N."/>
            <person name="Thang M."/>
            <person name="Chan C."/>
        </authorList>
    </citation>
    <scope>NUCLEOTIDE SEQUENCE</scope>
</reference>
<sequence length="476" mass="53589">MRLPDALRRAVRGATTPVSPKARKSLSELLAAHVLRSVHALATEQVNVFAHSLSIRTLRYGFYLHVYADPAAVIYQVRQVKKFFPNSPIYVMSDGGLDFTKLCAEEGCTFVLCPPANDRWHPWPFFRRLWDAANSLEVKYIVMLEPDNTIHGYPKRPPGADLGGLFVQGRSFGLVRYVEKLAQQRSPGFKWSKMSMSSGLCGGAYFRREAVLDALSDENMMKLDWNYLGDRLSKEIFSSDFAMQYAFAARGWRIEPWEETAQMDKHPDEPLTGAKDAAFRHYCACYPGGKPTYNMKVAKADERLFRNGGYQMTSGPYSASVCQVCYNSSRYLQLWGSARCTNSIPFQLSEKLLKRHHPDLETKPCNLDWLCETGKMRGPGVDVSAPTPSIDPQAKYLMVEQPSASCPPGTKSLESVGECKAAAAKLQHSLAYEDEIYQENDPRGCVFRAPDNDMYFNDAEEGRENSARRLVCRVES</sequence>
<comment type="caution">
    <text evidence="1">The sequence shown here is derived from an EMBL/GenBank/DDBJ whole genome shotgun (WGS) entry which is preliminary data.</text>
</comment>